<keyword evidence="9 12" id="KW-0324">Glycolysis</keyword>
<dbReference type="InterPro" id="IPR020810">
    <property type="entry name" value="Enolase_C"/>
</dbReference>
<dbReference type="GO" id="GO:0004634">
    <property type="term" value="F:phosphopyruvate hydratase activity"/>
    <property type="evidence" value="ECO:0007669"/>
    <property type="project" value="UniProtKB-UniRule"/>
</dbReference>
<dbReference type="InterPro" id="IPR020809">
    <property type="entry name" value="Enolase_CS"/>
</dbReference>
<dbReference type="InterPro" id="IPR020811">
    <property type="entry name" value="Enolase_N"/>
</dbReference>
<dbReference type="Proteomes" id="UP000183868">
    <property type="component" value="Chromosome"/>
</dbReference>
<dbReference type="Gene3D" id="3.20.20.120">
    <property type="entry name" value="Enolase-like C-terminal domain"/>
    <property type="match status" value="1"/>
</dbReference>
<evidence type="ECO:0000313" key="19">
    <source>
        <dbReference type="EMBL" id="EHO39738.1"/>
    </source>
</evidence>
<dbReference type="SUPFAM" id="SSF54826">
    <property type="entry name" value="Enolase N-terminal domain-like"/>
    <property type="match status" value="1"/>
</dbReference>
<dbReference type="Pfam" id="PF03952">
    <property type="entry name" value="Enolase_N"/>
    <property type="match status" value="1"/>
</dbReference>
<comment type="catalytic activity">
    <reaction evidence="12">
        <text>(2R)-2-phosphoglycerate = phosphoenolpyruvate + H2O</text>
        <dbReference type="Rhea" id="RHEA:10164"/>
        <dbReference type="ChEBI" id="CHEBI:15377"/>
        <dbReference type="ChEBI" id="CHEBI:58289"/>
        <dbReference type="ChEBI" id="CHEBI:58702"/>
        <dbReference type="EC" id="4.2.1.11"/>
    </reaction>
</comment>
<feature type="binding site" evidence="12 15">
    <location>
        <position position="287"/>
    </location>
    <ligand>
        <name>Mg(2+)</name>
        <dbReference type="ChEBI" id="CHEBI:18420"/>
    </ligand>
</feature>
<dbReference type="FunFam" id="3.30.390.10:FF:000001">
    <property type="entry name" value="Enolase"/>
    <property type="match status" value="1"/>
</dbReference>
<comment type="cofactor">
    <cofactor evidence="12">
        <name>Mg(2+)</name>
        <dbReference type="ChEBI" id="CHEBI:18420"/>
    </cofactor>
    <text evidence="12">Binds a second Mg(2+) ion via substrate during catalysis.</text>
</comment>
<evidence type="ECO:0000313" key="20">
    <source>
        <dbReference type="Proteomes" id="UP000004671"/>
    </source>
</evidence>
<dbReference type="EMBL" id="CM001402">
    <property type="protein sequence ID" value="EHO39738.1"/>
    <property type="molecule type" value="Genomic_DNA"/>
</dbReference>
<dbReference type="EMBL" id="CP018099">
    <property type="protein sequence ID" value="APF19616.1"/>
    <property type="molecule type" value="Genomic_DNA"/>
</dbReference>
<keyword evidence="10 12" id="KW-0456">Lyase</keyword>
<protein>
    <recommendedName>
        <fullName evidence="4 12">Enolase</fullName>
        <ecNumber evidence="3 12">4.2.1.11</ecNumber>
    </recommendedName>
    <alternativeName>
        <fullName evidence="12">2-phospho-D-glycerate hydro-lyase</fullName>
    </alternativeName>
    <alternativeName>
        <fullName evidence="12">2-phosphoglycerate dehydratase</fullName>
    </alternativeName>
</protein>
<sequence length="427" mass="46190">MPLIDDIYAREILDSRGNPTIEVEVLLDDGSLGRAAVPSGASTGENEAVELRDGDPARYLGKGVLKAVQNVNDIIAEELIGVEATDQPFIDSLMLNLDGTPNKSKLGANAILGVSMAVAKAAADSVGLPLFQYLGGVNGKVLPVPMMNILNGGKHADNNVDIQEFMIAPAGAESFREALRMGAEVFHHLKKVLGKRNYNTAVGDEGGFAPDLKSNREALDLIIEAIEAAGYKPGEQIFICLDPASSEFYDKEKQRYILASENKELTSAEMVDYYADWVEKYPIISIEDGLAEDDWDGWKILNQRLGGKIQLVGDDIFVTNTQLLAKGIDMDVANSILIKLNQIGTVTETLDAIEMAHKAGWTAVVSHRSGETEDATIADLVVATNAGQIKTGSASRSDRIAKYNQLLRIEDILGENAVFLGRKAFKR</sequence>
<evidence type="ECO:0000256" key="7">
    <source>
        <dbReference type="ARBA" id="ARBA00022723"/>
    </source>
</evidence>
<dbReference type="UniPathway" id="UPA00109">
    <property type="reaction ID" value="UER00187"/>
</dbReference>
<dbReference type="PIRSF" id="PIRSF001400">
    <property type="entry name" value="Enolase"/>
    <property type="match status" value="1"/>
</dbReference>
<comment type="cofactor">
    <cofactor evidence="15">
        <name>Mg(2+)</name>
        <dbReference type="ChEBI" id="CHEBI:18420"/>
    </cofactor>
    <text evidence="15">Mg(2+) is required for catalysis and for stabilizing the dimer.</text>
</comment>
<dbReference type="GO" id="GO:0005576">
    <property type="term" value="C:extracellular region"/>
    <property type="evidence" value="ECO:0007669"/>
    <property type="project" value="UniProtKB-SubCell"/>
</dbReference>
<evidence type="ECO:0000256" key="8">
    <source>
        <dbReference type="ARBA" id="ARBA00022842"/>
    </source>
</evidence>
<feature type="binding site" evidence="14">
    <location>
        <position position="155"/>
    </location>
    <ligand>
        <name>substrate</name>
    </ligand>
</feature>
<dbReference type="OrthoDB" id="9804716at2"/>
<comment type="function">
    <text evidence="11 12">Catalyzes the reversible conversion of 2-phosphoglycerate (2-PG) into phosphoenolpyruvate (PEP). It is essential for the degradation of carbohydrates via glycolysis.</text>
</comment>
<dbReference type="SMART" id="SM01192">
    <property type="entry name" value="Enolase_C"/>
    <property type="match status" value="1"/>
</dbReference>
<name>H1XXR5_CALAY</name>
<feature type="binding site" evidence="12 15">
    <location>
        <position position="314"/>
    </location>
    <ligand>
        <name>Mg(2+)</name>
        <dbReference type="ChEBI" id="CHEBI:18420"/>
    </ligand>
</feature>
<feature type="binding site" evidence="12">
    <location>
        <position position="368"/>
    </location>
    <ligand>
        <name>(2R)-2-phosphoglycerate</name>
        <dbReference type="ChEBI" id="CHEBI:58289"/>
    </ligand>
</feature>
<evidence type="ECO:0000313" key="21">
    <source>
        <dbReference type="Proteomes" id="UP000183868"/>
    </source>
</evidence>
<keyword evidence="7 12" id="KW-0479">Metal-binding</keyword>
<keyword evidence="6 12" id="KW-0964">Secreted</keyword>
<evidence type="ECO:0000256" key="3">
    <source>
        <dbReference type="ARBA" id="ARBA00012058"/>
    </source>
</evidence>
<feature type="domain" description="Enolase N-terminal" evidence="17">
    <location>
        <begin position="4"/>
        <end position="134"/>
    </location>
</feature>
<dbReference type="PROSITE" id="PS00164">
    <property type="entry name" value="ENOLASE"/>
    <property type="match status" value="1"/>
</dbReference>
<dbReference type="InterPro" id="IPR036849">
    <property type="entry name" value="Enolase-like_C_sf"/>
</dbReference>
<dbReference type="eggNOG" id="COG0148">
    <property type="taxonomic scope" value="Bacteria"/>
</dbReference>
<feature type="active site" description="Proton donor" evidence="12 13">
    <location>
        <position position="205"/>
    </location>
</feature>
<evidence type="ECO:0000256" key="13">
    <source>
        <dbReference type="PIRSR" id="PIRSR001400-1"/>
    </source>
</evidence>
<dbReference type="FunFam" id="3.20.20.120:FF:000001">
    <property type="entry name" value="Enolase"/>
    <property type="match status" value="1"/>
</dbReference>
<dbReference type="NCBIfam" id="TIGR01060">
    <property type="entry name" value="eno"/>
    <property type="match status" value="1"/>
</dbReference>
<feature type="binding site" evidence="12">
    <location>
        <position position="163"/>
    </location>
    <ligand>
        <name>(2R)-2-phosphoglycerate</name>
        <dbReference type="ChEBI" id="CHEBI:58289"/>
    </ligand>
</feature>
<evidence type="ECO:0000256" key="6">
    <source>
        <dbReference type="ARBA" id="ARBA00022525"/>
    </source>
</evidence>
<comment type="subcellular location">
    <subcellularLocation>
        <location evidence="12">Cytoplasm</location>
    </subcellularLocation>
    <subcellularLocation>
        <location evidence="12">Secreted</location>
    </subcellularLocation>
    <subcellularLocation>
        <location evidence="12">Cell surface</location>
    </subcellularLocation>
    <text evidence="12">Fractions of enolase are present in both the cytoplasm and on the cell surface.</text>
</comment>
<evidence type="ECO:0000256" key="12">
    <source>
        <dbReference type="HAMAP-Rule" id="MF_00318"/>
    </source>
</evidence>
<feature type="binding site" evidence="12 15">
    <location>
        <position position="242"/>
    </location>
    <ligand>
        <name>Mg(2+)</name>
        <dbReference type="ChEBI" id="CHEBI:18420"/>
    </ligand>
</feature>
<keyword evidence="5 12" id="KW-0963">Cytoplasm</keyword>
<dbReference type="SFLD" id="SFLDS00001">
    <property type="entry name" value="Enolase"/>
    <property type="match status" value="1"/>
</dbReference>
<feature type="binding site" evidence="12">
    <location>
        <position position="390"/>
    </location>
    <ligand>
        <name>(2R)-2-phosphoglycerate</name>
        <dbReference type="ChEBI" id="CHEBI:58289"/>
    </ligand>
</feature>
<evidence type="ECO:0000256" key="14">
    <source>
        <dbReference type="PIRSR" id="PIRSR001400-2"/>
    </source>
</evidence>
<organism evidence="19 20">
    <name type="scientific">Caldithrix abyssi DSM 13497</name>
    <dbReference type="NCBI Taxonomy" id="880073"/>
    <lineage>
        <taxon>Bacteria</taxon>
        <taxon>Pseudomonadati</taxon>
        <taxon>Calditrichota</taxon>
        <taxon>Calditrichia</taxon>
        <taxon>Calditrichales</taxon>
        <taxon>Calditrichaceae</taxon>
        <taxon>Caldithrix</taxon>
    </lineage>
</organism>
<dbReference type="SUPFAM" id="SSF51604">
    <property type="entry name" value="Enolase C-terminal domain-like"/>
    <property type="match status" value="1"/>
</dbReference>
<dbReference type="PANTHER" id="PTHR11902:SF1">
    <property type="entry name" value="ENOLASE"/>
    <property type="match status" value="1"/>
</dbReference>
<feature type="binding site" evidence="12">
    <location>
        <position position="339"/>
    </location>
    <ligand>
        <name>(2R)-2-phosphoglycerate</name>
        <dbReference type="ChEBI" id="CHEBI:58289"/>
    </ligand>
</feature>
<dbReference type="PaxDb" id="880073-Calab_0084"/>
<dbReference type="PRINTS" id="PR00148">
    <property type="entry name" value="ENOLASE"/>
</dbReference>
<feature type="binding site" evidence="12">
    <location>
        <position position="369"/>
    </location>
    <ligand>
        <name>(2R)-2-phosphoglycerate</name>
        <dbReference type="ChEBI" id="CHEBI:58289"/>
    </ligand>
</feature>
<reference evidence="18 21" key="2">
    <citation type="submission" date="2016-11" db="EMBL/GenBank/DDBJ databases">
        <title>Genomic analysis of Caldithrix abyssi and proposal of a novel bacterial phylum Caldithrichaeota.</title>
        <authorList>
            <person name="Kublanov I."/>
            <person name="Sigalova O."/>
            <person name="Gavrilov S."/>
            <person name="Lebedinsky A."/>
            <person name="Ivanova N."/>
            <person name="Daum C."/>
            <person name="Reddy T."/>
            <person name="Klenk H.P."/>
            <person name="Goker M."/>
            <person name="Reva O."/>
            <person name="Miroshnichenko M."/>
            <person name="Kyprides N."/>
            <person name="Woyke T."/>
            <person name="Gelfand M."/>
        </authorList>
    </citation>
    <scope>NUCLEOTIDE SEQUENCE [LARGE SCALE GENOMIC DNA]</scope>
    <source>
        <strain evidence="18 21">LF13</strain>
    </source>
</reference>
<dbReference type="EC" id="4.2.1.11" evidence="3 12"/>
<dbReference type="AlphaFoldDB" id="H1XXR5"/>
<dbReference type="CDD" id="cd03313">
    <property type="entry name" value="enolase"/>
    <property type="match status" value="1"/>
</dbReference>
<comment type="pathway">
    <text evidence="1 12">Carbohydrate degradation; glycolysis; pyruvate from D-glyceraldehyde 3-phosphate: step 4/5.</text>
</comment>
<dbReference type="RefSeq" id="WP_006926610.1">
    <property type="nucleotide sequence ID" value="NZ_CM001402.1"/>
</dbReference>
<feature type="domain" description="Enolase C-terminal TIM barrel" evidence="16">
    <location>
        <begin position="139"/>
        <end position="427"/>
    </location>
</feature>
<dbReference type="SFLD" id="SFLDG00178">
    <property type="entry name" value="enolase"/>
    <property type="match status" value="1"/>
</dbReference>
<feature type="binding site" evidence="14">
    <location>
        <position position="164"/>
    </location>
    <ligand>
        <name>substrate</name>
    </ligand>
</feature>
<evidence type="ECO:0000256" key="15">
    <source>
        <dbReference type="PIRSR" id="PIRSR001400-3"/>
    </source>
</evidence>
<evidence type="ECO:0000313" key="18">
    <source>
        <dbReference type="EMBL" id="APF19616.1"/>
    </source>
</evidence>
<accession>H1XXR5</accession>
<evidence type="ECO:0000259" key="16">
    <source>
        <dbReference type="SMART" id="SM01192"/>
    </source>
</evidence>
<dbReference type="SMART" id="SM01193">
    <property type="entry name" value="Enolase_N"/>
    <property type="match status" value="1"/>
</dbReference>
<feature type="binding site" evidence="14">
    <location>
        <position position="390"/>
    </location>
    <ligand>
        <name>substrate</name>
    </ligand>
</feature>
<dbReference type="PANTHER" id="PTHR11902">
    <property type="entry name" value="ENOLASE"/>
    <property type="match status" value="1"/>
</dbReference>
<dbReference type="GO" id="GO:0006096">
    <property type="term" value="P:glycolytic process"/>
    <property type="evidence" value="ECO:0007669"/>
    <property type="project" value="UniProtKB-UniRule"/>
</dbReference>
<dbReference type="HAMAP" id="MF_00318">
    <property type="entry name" value="Enolase"/>
    <property type="match status" value="1"/>
</dbReference>
<gene>
    <name evidence="12" type="primary">eno</name>
    <name evidence="18" type="ORF">Cabys_2868</name>
    <name evidence="19" type="ORF">Calab_0084</name>
</gene>
<evidence type="ECO:0000256" key="10">
    <source>
        <dbReference type="ARBA" id="ARBA00023239"/>
    </source>
</evidence>
<evidence type="ECO:0000256" key="9">
    <source>
        <dbReference type="ARBA" id="ARBA00023152"/>
    </source>
</evidence>
<evidence type="ECO:0000256" key="2">
    <source>
        <dbReference type="ARBA" id="ARBA00009604"/>
    </source>
</evidence>
<evidence type="ECO:0000256" key="5">
    <source>
        <dbReference type="ARBA" id="ARBA00022490"/>
    </source>
</evidence>
<dbReference type="Pfam" id="PF00113">
    <property type="entry name" value="Enolase_C"/>
    <property type="match status" value="1"/>
</dbReference>
<dbReference type="GO" id="GO:0009986">
    <property type="term" value="C:cell surface"/>
    <property type="evidence" value="ECO:0007669"/>
    <property type="project" value="UniProtKB-SubCell"/>
</dbReference>
<comment type="similarity">
    <text evidence="2 12">Belongs to the enolase family.</text>
</comment>
<evidence type="ECO:0000256" key="1">
    <source>
        <dbReference type="ARBA" id="ARBA00005031"/>
    </source>
</evidence>
<dbReference type="KEGG" id="caby:Cabys_2868"/>
<dbReference type="GO" id="GO:0000015">
    <property type="term" value="C:phosphopyruvate hydratase complex"/>
    <property type="evidence" value="ECO:0007669"/>
    <property type="project" value="InterPro"/>
</dbReference>
<feature type="binding site" evidence="14">
    <location>
        <position position="314"/>
    </location>
    <ligand>
        <name>substrate</name>
    </ligand>
</feature>
<dbReference type="Proteomes" id="UP000004671">
    <property type="component" value="Chromosome"/>
</dbReference>
<dbReference type="STRING" id="880073.Cabys_2868"/>
<proteinExistence type="inferred from homology"/>
<feature type="binding site" evidence="14">
    <location>
        <position position="287"/>
    </location>
    <ligand>
        <name>substrate</name>
    </ligand>
</feature>
<dbReference type="InterPro" id="IPR029017">
    <property type="entry name" value="Enolase-like_N"/>
</dbReference>
<dbReference type="SFLD" id="SFLDF00002">
    <property type="entry name" value="enolase"/>
    <property type="match status" value="1"/>
</dbReference>
<dbReference type="GO" id="GO:0000287">
    <property type="term" value="F:magnesium ion binding"/>
    <property type="evidence" value="ECO:0007669"/>
    <property type="project" value="UniProtKB-UniRule"/>
</dbReference>
<feature type="binding site" evidence="14">
    <location>
        <begin position="366"/>
        <end position="369"/>
    </location>
    <ligand>
        <name>substrate</name>
    </ligand>
</feature>
<feature type="active site" description="Proton acceptor" evidence="12 13">
    <location>
        <position position="339"/>
    </location>
</feature>
<dbReference type="FunCoup" id="H1XXR5">
    <property type="interactions" value="502"/>
</dbReference>
<keyword evidence="20" id="KW-1185">Reference proteome</keyword>
<dbReference type="InterPro" id="IPR000941">
    <property type="entry name" value="Enolase"/>
</dbReference>
<evidence type="ECO:0000259" key="17">
    <source>
        <dbReference type="SMART" id="SM01193"/>
    </source>
</evidence>
<dbReference type="HOGENOM" id="CLU_031223_2_1_0"/>
<dbReference type="Gene3D" id="3.30.390.10">
    <property type="entry name" value="Enolase-like, N-terminal domain"/>
    <property type="match status" value="1"/>
</dbReference>
<keyword evidence="8 12" id="KW-0460">Magnesium</keyword>
<evidence type="ECO:0000256" key="11">
    <source>
        <dbReference type="ARBA" id="ARBA00045763"/>
    </source>
</evidence>
<evidence type="ECO:0000256" key="4">
    <source>
        <dbReference type="ARBA" id="ARBA00017068"/>
    </source>
</evidence>
<reference evidence="19 20" key="1">
    <citation type="submission" date="2011-09" db="EMBL/GenBank/DDBJ databases">
        <title>The permanent draft genome of Caldithrix abyssi DSM 13497.</title>
        <authorList>
            <consortium name="US DOE Joint Genome Institute (JGI-PGF)"/>
            <person name="Lucas S."/>
            <person name="Han J."/>
            <person name="Lapidus A."/>
            <person name="Bruce D."/>
            <person name="Goodwin L."/>
            <person name="Pitluck S."/>
            <person name="Peters L."/>
            <person name="Kyrpides N."/>
            <person name="Mavromatis K."/>
            <person name="Ivanova N."/>
            <person name="Mikhailova N."/>
            <person name="Chertkov O."/>
            <person name="Detter J.C."/>
            <person name="Tapia R."/>
            <person name="Han C."/>
            <person name="Land M."/>
            <person name="Hauser L."/>
            <person name="Markowitz V."/>
            <person name="Cheng J.-F."/>
            <person name="Hugenholtz P."/>
            <person name="Woyke T."/>
            <person name="Wu D."/>
            <person name="Spring S."/>
            <person name="Brambilla E."/>
            <person name="Klenk H.-P."/>
            <person name="Eisen J.A."/>
        </authorList>
    </citation>
    <scope>NUCLEOTIDE SEQUENCE [LARGE SCALE GENOMIC DNA]</scope>
    <source>
        <strain evidence="19 20">DSM 13497</strain>
    </source>
</reference>